<comment type="caution">
    <text evidence="2">The sequence shown here is derived from an EMBL/GenBank/DDBJ whole genome shotgun (WGS) entry which is preliminary data.</text>
</comment>
<accession>A0A8J5W5I0</accession>
<gene>
    <name evidence="2" type="ORF">GUJ93_ZPchr0007g6101</name>
</gene>
<proteinExistence type="predicted"/>
<feature type="compositionally biased region" description="Pro residues" evidence="1">
    <location>
        <begin position="55"/>
        <end position="65"/>
    </location>
</feature>
<dbReference type="Proteomes" id="UP000729402">
    <property type="component" value="Unassembled WGS sequence"/>
</dbReference>
<evidence type="ECO:0000313" key="3">
    <source>
        <dbReference type="Proteomes" id="UP000729402"/>
    </source>
</evidence>
<reference evidence="2" key="2">
    <citation type="submission" date="2021-02" db="EMBL/GenBank/DDBJ databases">
        <authorList>
            <person name="Kimball J.A."/>
            <person name="Haas M.W."/>
            <person name="Macchietto M."/>
            <person name="Kono T."/>
            <person name="Duquette J."/>
            <person name="Shao M."/>
        </authorList>
    </citation>
    <scope>NUCLEOTIDE SEQUENCE</scope>
    <source>
        <tissue evidence="2">Fresh leaf tissue</tissue>
    </source>
</reference>
<protein>
    <submittedName>
        <fullName evidence="2">Uncharacterized protein</fullName>
    </submittedName>
</protein>
<organism evidence="2 3">
    <name type="scientific">Zizania palustris</name>
    <name type="common">Northern wild rice</name>
    <dbReference type="NCBI Taxonomy" id="103762"/>
    <lineage>
        <taxon>Eukaryota</taxon>
        <taxon>Viridiplantae</taxon>
        <taxon>Streptophyta</taxon>
        <taxon>Embryophyta</taxon>
        <taxon>Tracheophyta</taxon>
        <taxon>Spermatophyta</taxon>
        <taxon>Magnoliopsida</taxon>
        <taxon>Liliopsida</taxon>
        <taxon>Poales</taxon>
        <taxon>Poaceae</taxon>
        <taxon>BOP clade</taxon>
        <taxon>Oryzoideae</taxon>
        <taxon>Oryzeae</taxon>
        <taxon>Zizaniinae</taxon>
        <taxon>Zizania</taxon>
    </lineage>
</organism>
<reference evidence="2" key="1">
    <citation type="journal article" date="2021" name="bioRxiv">
        <title>Whole Genome Assembly and Annotation of Northern Wild Rice, Zizania palustris L., Supports a Whole Genome Duplication in the Zizania Genus.</title>
        <authorList>
            <person name="Haas M."/>
            <person name="Kono T."/>
            <person name="Macchietto M."/>
            <person name="Millas R."/>
            <person name="McGilp L."/>
            <person name="Shao M."/>
            <person name="Duquette J."/>
            <person name="Hirsch C.N."/>
            <person name="Kimball J."/>
        </authorList>
    </citation>
    <scope>NUCLEOTIDE SEQUENCE</scope>
    <source>
        <tissue evidence="2">Fresh leaf tissue</tissue>
    </source>
</reference>
<keyword evidence="3" id="KW-1185">Reference proteome</keyword>
<evidence type="ECO:0000256" key="1">
    <source>
        <dbReference type="SAM" id="MobiDB-lite"/>
    </source>
</evidence>
<sequence>MTTGELSAFLTTPRLWRRTLPTLPPRLLRPRSPPRPEQAKVSCDGTQHPATLALPPLPPHHPTPIPRRRSVPAPVLPRRSGGLRNPRVSPRQEL</sequence>
<dbReference type="EMBL" id="JAAALK010000282">
    <property type="protein sequence ID" value="KAG8081468.1"/>
    <property type="molecule type" value="Genomic_DNA"/>
</dbReference>
<feature type="region of interest" description="Disordered" evidence="1">
    <location>
        <begin position="21"/>
        <end position="94"/>
    </location>
</feature>
<name>A0A8J5W5I0_ZIZPA</name>
<evidence type="ECO:0000313" key="2">
    <source>
        <dbReference type="EMBL" id="KAG8081468.1"/>
    </source>
</evidence>
<dbReference type="AlphaFoldDB" id="A0A8J5W5I0"/>